<protein>
    <submittedName>
        <fullName evidence="1">Uncharacterized protein</fullName>
    </submittedName>
</protein>
<evidence type="ECO:0000313" key="2">
    <source>
        <dbReference type="Proteomes" id="UP000185639"/>
    </source>
</evidence>
<dbReference type="Proteomes" id="UP000185639">
    <property type="component" value="Unassembled WGS sequence"/>
</dbReference>
<dbReference type="RefSeq" id="WP_076516461.1">
    <property type="nucleotide sequence ID" value="NZ_FTOH01000007.1"/>
</dbReference>
<evidence type="ECO:0000313" key="1">
    <source>
        <dbReference type="EMBL" id="SIS99453.1"/>
    </source>
</evidence>
<sequence length="231" mass="25996">MEFGIYQGTDFSDLDLFGIGMSQYPGRQNHIAIIFKDRRDDVNLMHVGQHKGPLLEPPSEKYIWFNLGDTFHPIRKQVMLALLWQIAEENSDSKVSYGLNHGLFCIDPESGRFNSHYTKFTGFTCATFVIEVFLSFGIQLVDWDSWPEANDDDVAFQNKVLDYLAGRLDIDVTVEYLISQGQIIGGARFRPEEVGASTQIEIPASWHSVRPGATHIASFLNDYADGLRAGA</sequence>
<name>A0A1N7NM38_9GAMM</name>
<accession>A0A1N7NM38</accession>
<reference evidence="2" key="1">
    <citation type="submission" date="2017-01" db="EMBL/GenBank/DDBJ databases">
        <authorList>
            <person name="Varghese N."/>
            <person name="Submissions S."/>
        </authorList>
    </citation>
    <scope>NUCLEOTIDE SEQUENCE [LARGE SCALE GENOMIC DNA]</scope>
    <source>
        <strain evidence="2">DSM 24913</strain>
    </source>
</reference>
<gene>
    <name evidence="1" type="ORF">SAMN05421686_107125</name>
</gene>
<dbReference type="STRING" id="484498.SAMN05421686_107125"/>
<dbReference type="EMBL" id="FTOH01000007">
    <property type="protein sequence ID" value="SIS99453.1"/>
    <property type="molecule type" value="Genomic_DNA"/>
</dbReference>
<dbReference type="OrthoDB" id="6902965at2"/>
<organism evidence="1 2">
    <name type="scientific">Thalassolituus maritimus</name>
    <dbReference type="NCBI Taxonomy" id="484498"/>
    <lineage>
        <taxon>Bacteria</taxon>
        <taxon>Pseudomonadati</taxon>
        <taxon>Pseudomonadota</taxon>
        <taxon>Gammaproteobacteria</taxon>
        <taxon>Oceanospirillales</taxon>
        <taxon>Oceanospirillaceae</taxon>
        <taxon>Thalassolituus</taxon>
    </lineage>
</organism>
<keyword evidence="2" id="KW-1185">Reference proteome</keyword>
<dbReference type="AlphaFoldDB" id="A0A1N7NM38"/>
<proteinExistence type="predicted"/>